<dbReference type="InterPro" id="IPR003690">
    <property type="entry name" value="MTERF"/>
</dbReference>
<comment type="similarity">
    <text evidence="1">Belongs to the mTERF family.</text>
</comment>
<keyword evidence="2" id="KW-0804">Transcription</keyword>
<organism evidence="4">
    <name type="scientific">Opuntia streptacantha</name>
    <name type="common">Prickly pear cactus</name>
    <name type="synonym">Opuntia cardona</name>
    <dbReference type="NCBI Taxonomy" id="393608"/>
    <lineage>
        <taxon>Eukaryota</taxon>
        <taxon>Viridiplantae</taxon>
        <taxon>Streptophyta</taxon>
        <taxon>Embryophyta</taxon>
        <taxon>Tracheophyta</taxon>
        <taxon>Spermatophyta</taxon>
        <taxon>Magnoliopsida</taxon>
        <taxon>eudicotyledons</taxon>
        <taxon>Gunneridae</taxon>
        <taxon>Pentapetalae</taxon>
        <taxon>Caryophyllales</taxon>
        <taxon>Cactineae</taxon>
        <taxon>Cactaceae</taxon>
        <taxon>Opuntioideae</taxon>
        <taxon>Opuntia</taxon>
    </lineage>
</organism>
<evidence type="ECO:0000256" key="1">
    <source>
        <dbReference type="ARBA" id="ARBA00007692"/>
    </source>
</evidence>
<evidence type="ECO:0000256" key="3">
    <source>
        <dbReference type="ARBA" id="ARBA00022946"/>
    </source>
</evidence>
<accession>A0A7C8Z637</accession>
<sequence length="168" mass="19418">MFLYAIHVLGCLNEKNIESKCQVFESFGWDRSDVVDLFRHNPLCLGISEQKIKATLGFYMNELGYDPGFIIKLSVLLCYSLEKRVFPRHLVLQLLKDKGLIGEDLPFYRALSMNESQFLNKCIRPFEDKVPNLHDIYVNSIGSSAQHQIERGKNNRFSRMRLKADSAL</sequence>
<dbReference type="InterPro" id="IPR038538">
    <property type="entry name" value="MTERF_sf"/>
</dbReference>
<dbReference type="PANTHER" id="PTHR13068:SF231">
    <property type="entry name" value="TRANSCRIPTION TERMINATION FACTOR MTERF2, CHLOROPLASTIC-LIKE"/>
    <property type="match status" value="1"/>
</dbReference>
<dbReference type="PANTHER" id="PTHR13068">
    <property type="entry name" value="CGI-12 PROTEIN-RELATED"/>
    <property type="match status" value="1"/>
</dbReference>
<protein>
    <submittedName>
        <fullName evidence="4">Uncharacterized protein</fullName>
    </submittedName>
</protein>
<evidence type="ECO:0000256" key="2">
    <source>
        <dbReference type="ARBA" id="ARBA00022472"/>
    </source>
</evidence>
<evidence type="ECO:0000313" key="4">
    <source>
        <dbReference type="EMBL" id="MBA4635236.1"/>
    </source>
</evidence>
<dbReference type="SMART" id="SM00733">
    <property type="entry name" value="Mterf"/>
    <property type="match status" value="2"/>
</dbReference>
<dbReference type="AlphaFoldDB" id="A0A7C8Z637"/>
<keyword evidence="3" id="KW-0809">Transit peptide</keyword>
<dbReference type="Gene3D" id="1.25.70.10">
    <property type="entry name" value="Transcription termination factor 3, mitochondrial"/>
    <property type="match status" value="1"/>
</dbReference>
<dbReference type="GO" id="GO:0006353">
    <property type="term" value="P:DNA-templated transcription termination"/>
    <property type="evidence" value="ECO:0007669"/>
    <property type="project" value="UniProtKB-KW"/>
</dbReference>
<dbReference type="EMBL" id="GISG01094357">
    <property type="protein sequence ID" value="MBA4635236.1"/>
    <property type="molecule type" value="Transcribed_RNA"/>
</dbReference>
<reference evidence="4" key="2">
    <citation type="submission" date="2020-07" db="EMBL/GenBank/DDBJ databases">
        <authorList>
            <person name="Vera ALvarez R."/>
            <person name="Arias-Moreno D.M."/>
            <person name="Jimenez-Jacinto V."/>
            <person name="Jimenez-Bremont J.F."/>
            <person name="Swaminathan K."/>
            <person name="Moose S.P."/>
            <person name="Guerrero-Gonzalez M.L."/>
            <person name="Marino-Ramirez L."/>
            <person name="Landsman D."/>
            <person name="Rodriguez-Kessler M."/>
            <person name="Delgado-Sanchez P."/>
        </authorList>
    </citation>
    <scope>NUCLEOTIDE SEQUENCE</scope>
    <source>
        <tissue evidence="4">Cladode</tissue>
    </source>
</reference>
<name>A0A7C8Z637_OPUST</name>
<dbReference type="Pfam" id="PF02536">
    <property type="entry name" value="mTERF"/>
    <property type="match status" value="1"/>
</dbReference>
<reference evidence="4" key="1">
    <citation type="journal article" date="2013" name="J. Plant Res.">
        <title>Effect of fungi and light on seed germination of three Opuntia species from semiarid lands of central Mexico.</title>
        <authorList>
            <person name="Delgado-Sanchez P."/>
            <person name="Jimenez-Bremont J.F."/>
            <person name="Guerrero-Gonzalez Mde L."/>
            <person name="Flores J."/>
        </authorList>
    </citation>
    <scope>NUCLEOTIDE SEQUENCE</scope>
    <source>
        <tissue evidence="4">Cladode</tissue>
    </source>
</reference>
<keyword evidence="2" id="KW-0806">Transcription termination</keyword>
<keyword evidence="2" id="KW-0805">Transcription regulation</keyword>
<dbReference type="GO" id="GO:0003676">
    <property type="term" value="F:nucleic acid binding"/>
    <property type="evidence" value="ECO:0007669"/>
    <property type="project" value="InterPro"/>
</dbReference>
<dbReference type="EMBL" id="GISG01094354">
    <property type="protein sequence ID" value="MBA4635233.1"/>
    <property type="molecule type" value="Transcribed_RNA"/>
</dbReference>
<proteinExistence type="inferred from homology"/>